<evidence type="ECO:0008006" key="4">
    <source>
        <dbReference type="Google" id="ProtNLM"/>
    </source>
</evidence>
<evidence type="ECO:0000313" key="3">
    <source>
        <dbReference type="Proteomes" id="UP000016487"/>
    </source>
</evidence>
<keyword evidence="1" id="KW-0732">Signal</keyword>
<proteinExistence type="predicted"/>
<reference evidence="2" key="2">
    <citation type="submission" date="2015-03" db="EMBL/GenBank/DDBJ databases">
        <title>Genome sequence of Pseudoalteromonas citrea.</title>
        <authorList>
            <person name="Xie B.-B."/>
            <person name="Rong J.-C."/>
            <person name="Qin Q.-L."/>
            <person name="Zhang Y.-Z."/>
        </authorList>
    </citation>
    <scope>NUCLEOTIDE SEQUENCE</scope>
    <source>
        <strain evidence="2">DSM 8771</strain>
    </source>
</reference>
<dbReference type="RefSeq" id="WP_010363462.1">
    <property type="nucleotide sequence ID" value="NZ_AHBZ03000017.1"/>
</dbReference>
<feature type="signal peptide" evidence="1">
    <location>
        <begin position="1"/>
        <end position="22"/>
    </location>
</feature>
<name>A0AAD4FRV7_9GAMM</name>
<dbReference type="Pfam" id="PF10972">
    <property type="entry name" value="CsiV"/>
    <property type="match status" value="1"/>
</dbReference>
<dbReference type="Proteomes" id="UP000016487">
    <property type="component" value="Unassembled WGS sequence"/>
</dbReference>
<dbReference type="EMBL" id="AHBZ03000017">
    <property type="protein sequence ID" value="KAF7771142.1"/>
    <property type="molecule type" value="Genomic_DNA"/>
</dbReference>
<accession>A0AAD4FRV7</accession>
<gene>
    <name evidence="2" type="ORF">PCIT_a4190</name>
</gene>
<evidence type="ECO:0000313" key="2">
    <source>
        <dbReference type="EMBL" id="KAF7771142.1"/>
    </source>
</evidence>
<reference evidence="2" key="1">
    <citation type="journal article" date="2012" name="J. Bacteriol.">
        <title>Genome sequences of type strains of seven species of the marine bacterium Pseudoalteromonas.</title>
        <authorList>
            <person name="Xie B.B."/>
            <person name="Shu Y.L."/>
            <person name="Qin Q.L."/>
            <person name="Rong J.C."/>
            <person name="Zhang X.Y."/>
            <person name="Chen X.L."/>
            <person name="Shi M."/>
            <person name="He H.L."/>
            <person name="Zhou B.C."/>
            <person name="Zhang Y.Z."/>
        </authorList>
    </citation>
    <scope>NUCLEOTIDE SEQUENCE</scope>
    <source>
        <strain evidence="2">DSM 8771</strain>
    </source>
</reference>
<sequence>MHGVKRQLAFIFALAWASNAHAVRWFEVEIIAFEQKSSPLLREDFSLEHKPIEGKKQRNLLTEGFNSQGQQLCLQGDSFFDPRPLSVKLTHKNASWLCEDNADYLSKFDTLPLTPYAPSQEHMDNIYLLAKEQLQFDSTLTKLKRKGLKPLLHTGWRFPEQSKRRAPFIKIFAGKRFKEPVSYRISEAITQQGYVSLLPAVPTAQPNVSQDSWQIEGLIKIHVRHYLYVTTELDIRYDIDNGDTQTARMSQYTRVYSGDVHYLDHPKLGIIFQIRKYKH</sequence>
<evidence type="ECO:0000256" key="1">
    <source>
        <dbReference type="SAM" id="SignalP"/>
    </source>
</evidence>
<dbReference type="AlphaFoldDB" id="A0AAD4FRV7"/>
<feature type="chain" id="PRO_5042267569" description="DUF2490 domain-containing protein" evidence="1">
    <location>
        <begin position="23"/>
        <end position="279"/>
    </location>
</feature>
<organism evidence="2 3">
    <name type="scientific">Pseudoalteromonas citrea</name>
    <dbReference type="NCBI Taxonomy" id="43655"/>
    <lineage>
        <taxon>Bacteria</taxon>
        <taxon>Pseudomonadati</taxon>
        <taxon>Pseudomonadota</taxon>
        <taxon>Gammaproteobacteria</taxon>
        <taxon>Alteromonadales</taxon>
        <taxon>Pseudoalteromonadaceae</taxon>
        <taxon>Pseudoalteromonas</taxon>
    </lineage>
</organism>
<comment type="caution">
    <text evidence="2">The sequence shown here is derived from an EMBL/GenBank/DDBJ whole genome shotgun (WGS) entry which is preliminary data.</text>
</comment>
<protein>
    <recommendedName>
        <fullName evidence="4">DUF2490 domain-containing protein</fullName>
    </recommendedName>
</protein>
<dbReference type="InterPro" id="IPR021241">
    <property type="entry name" value="CsiV"/>
</dbReference>